<feature type="compositionally biased region" description="Low complexity" evidence="1">
    <location>
        <begin position="363"/>
        <end position="377"/>
    </location>
</feature>
<dbReference type="KEGG" id="kbi:30206428"/>
<feature type="compositionally biased region" description="Polar residues" evidence="1">
    <location>
        <begin position="60"/>
        <end position="74"/>
    </location>
</feature>
<dbReference type="EMBL" id="KI894019">
    <property type="protein sequence ID" value="OCF27191.1"/>
    <property type="molecule type" value="Genomic_DNA"/>
</dbReference>
<feature type="region of interest" description="Disordered" evidence="1">
    <location>
        <begin position="1"/>
        <end position="29"/>
    </location>
</feature>
<protein>
    <submittedName>
        <fullName evidence="2">Uncharacterized protein</fullName>
    </submittedName>
</protein>
<reference evidence="2" key="3">
    <citation type="submission" date="2014-01" db="EMBL/GenBank/DDBJ databases">
        <title>Evolution of pathogenesis and genome organization in the Tremellales.</title>
        <authorList>
            <person name="Cuomo C."/>
            <person name="Litvintseva A."/>
            <person name="Heitman J."/>
            <person name="Chen Y."/>
            <person name="Sun S."/>
            <person name="Springer D."/>
            <person name="Dromer F."/>
            <person name="Young S."/>
            <person name="Zeng Q."/>
            <person name="Chapman S."/>
            <person name="Gujja S."/>
            <person name="Saif S."/>
            <person name="Birren B."/>
        </authorList>
    </citation>
    <scope>NUCLEOTIDE SEQUENCE</scope>
    <source>
        <strain evidence="2">CBS 10118</strain>
    </source>
</reference>
<evidence type="ECO:0000313" key="4">
    <source>
        <dbReference type="Proteomes" id="UP000092730"/>
    </source>
</evidence>
<reference evidence="3" key="2">
    <citation type="submission" date="2013-07" db="EMBL/GenBank/DDBJ databases">
        <authorList>
            <consortium name="The Broad Institute Genome Sequencing Platform"/>
            <person name="Cuomo C."/>
            <person name="Litvintseva A."/>
            <person name="Chen Y."/>
            <person name="Heitman J."/>
            <person name="Sun S."/>
            <person name="Springer D."/>
            <person name="Dromer F."/>
            <person name="Young S.K."/>
            <person name="Zeng Q."/>
            <person name="Gargeya S."/>
            <person name="Fitzgerald M."/>
            <person name="Abouelleil A."/>
            <person name="Alvarado L."/>
            <person name="Berlin A.M."/>
            <person name="Chapman S.B."/>
            <person name="Dewar J."/>
            <person name="Goldberg J."/>
            <person name="Griggs A."/>
            <person name="Gujja S."/>
            <person name="Hansen M."/>
            <person name="Howarth C."/>
            <person name="Imamovic A."/>
            <person name="Larimer J."/>
            <person name="McCowan C."/>
            <person name="Murphy C."/>
            <person name="Pearson M."/>
            <person name="Priest M."/>
            <person name="Roberts A."/>
            <person name="Saif S."/>
            <person name="Shea T."/>
            <person name="Sykes S."/>
            <person name="Wortman J."/>
            <person name="Nusbaum C."/>
            <person name="Birren B."/>
        </authorList>
    </citation>
    <scope>NUCLEOTIDE SEQUENCE</scope>
    <source>
        <strain evidence="3">CBS 10118</strain>
    </source>
</reference>
<evidence type="ECO:0000256" key="1">
    <source>
        <dbReference type="SAM" id="MobiDB-lite"/>
    </source>
</evidence>
<feature type="compositionally biased region" description="Basic and acidic residues" evidence="1">
    <location>
        <begin position="92"/>
        <end position="103"/>
    </location>
</feature>
<dbReference type="VEuPathDB" id="FungiDB:I302_02029"/>
<keyword evidence="4" id="KW-1185">Reference proteome</keyword>
<sequence>MESSGSPILTPLSPSSLTSPPPLSSAGLSSRITSSINTVHPRFSTLLPNSSGYLAFFSRPRQQPAKQHRSTSFPSYFRSLPGRLNRSISSIRRGESKKPDSPPRPHQHLKKEEGDEKHREEGEWKEVEDDWKFQAKGLKEGYMQCLNGAKCITITDPIGDLTDEYLHSTVIISSSQDPFPHLPNLAHRSPRRRSSSLPELRHSTSPTVSSKPNLSPIPPSPLVEPTSYKLTRDVDDNGVNEKKGRGQTEDEREEASGDNARILDVRAGTASSSTRRVPTQKSVHPTLGHKSIELNDMARRHSIIDIEGEEDDADEEIATPRQIEEAVLEPLIFPVPMIKKTLLISPNQTFEVDDTSTPKTDKSYSSSHSPSHIIRPSAPAPPLTTPSRANSLVLNPDEYEYLLSLHANGMRNAGQTLERSRSTSSSSTARPHVRPNDTLNNDTPPYSPELTTLPIQLTTSPDNLTYLPPSSNISQPIMMQAGGRDVYREHLRRAVVQHYNDSPTPTPTPYTSQSERHMLVVPRRGGGGKGLRRALGRGLWHKRNRNNGN</sequence>
<dbReference type="RefSeq" id="XP_019048261.1">
    <property type="nucleotide sequence ID" value="XM_019188699.1"/>
</dbReference>
<feature type="compositionally biased region" description="Basic residues" evidence="1">
    <location>
        <begin position="530"/>
        <end position="549"/>
    </location>
</feature>
<feature type="region of interest" description="Disordered" evidence="1">
    <location>
        <begin position="350"/>
        <end position="389"/>
    </location>
</feature>
<evidence type="ECO:0000313" key="2">
    <source>
        <dbReference type="EMBL" id="OCF27191.1"/>
    </source>
</evidence>
<dbReference type="OrthoDB" id="2565186at2759"/>
<name>A0A1B9G872_9TREE</name>
<gene>
    <name evidence="2" type="ORF">I302_02029</name>
    <name evidence="3" type="ORF">I302_103326</name>
</gene>
<feature type="region of interest" description="Disordered" evidence="1">
    <location>
        <begin position="174"/>
        <end position="257"/>
    </location>
</feature>
<dbReference type="EMBL" id="CP144542">
    <property type="protein sequence ID" value="WVW81335.1"/>
    <property type="molecule type" value="Genomic_DNA"/>
</dbReference>
<dbReference type="Proteomes" id="UP000092730">
    <property type="component" value="Chromosome 2"/>
</dbReference>
<reference evidence="3" key="4">
    <citation type="submission" date="2024-02" db="EMBL/GenBank/DDBJ databases">
        <title>Comparative genomics of Cryptococcus and Kwoniella reveals pathogenesis evolution and contrasting modes of karyotype evolution via chromosome fusion or intercentromeric recombination.</title>
        <authorList>
            <person name="Coelho M.A."/>
            <person name="David-Palma M."/>
            <person name="Shea T."/>
            <person name="Bowers K."/>
            <person name="McGinley-Smith S."/>
            <person name="Mohammad A.W."/>
            <person name="Gnirke A."/>
            <person name="Yurkov A.M."/>
            <person name="Nowrousian M."/>
            <person name="Sun S."/>
            <person name="Cuomo C.A."/>
            <person name="Heitman J."/>
        </authorList>
    </citation>
    <scope>NUCLEOTIDE SEQUENCE</scope>
    <source>
        <strain evidence="3">CBS 10118</strain>
    </source>
</reference>
<organism evidence="2">
    <name type="scientific">Kwoniella bestiolae CBS 10118</name>
    <dbReference type="NCBI Taxonomy" id="1296100"/>
    <lineage>
        <taxon>Eukaryota</taxon>
        <taxon>Fungi</taxon>
        <taxon>Dikarya</taxon>
        <taxon>Basidiomycota</taxon>
        <taxon>Agaricomycotina</taxon>
        <taxon>Tremellomycetes</taxon>
        <taxon>Tremellales</taxon>
        <taxon>Cryptococcaceae</taxon>
        <taxon>Kwoniella</taxon>
    </lineage>
</organism>
<feature type="region of interest" description="Disordered" evidence="1">
    <location>
        <begin position="521"/>
        <end position="549"/>
    </location>
</feature>
<accession>A0A1B9G872</accession>
<feature type="compositionally biased region" description="Basic and acidic residues" evidence="1">
    <location>
        <begin position="230"/>
        <end position="249"/>
    </location>
</feature>
<dbReference type="AlphaFoldDB" id="A0A1B9G872"/>
<dbReference type="GeneID" id="30206428"/>
<reference evidence="2" key="1">
    <citation type="submission" date="2013-07" db="EMBL/GenBank/DDBJ databases">
        <title>The Genome Sequence of Cryptococcus bestiolae CBS10118.</title>
        <authorList>
            <consortium name="The Broad Institute Genome Sequencing Platform"/>
            <person name="Cuomo C."/>
            <person name="Litvintseva A."/>
            <person name="Chen Y."/>
            <person name="Heitman J."/>
            <person name="Sun S."/>
            <person name="Springer D."/>
            <person name="Dromer F."/>
            <person name="Young S.K."/>
            <person name="Zeng Q."/>
            <person name="Gargeya S."/>
            <person name="Fitzgerald M."/>
            <person name="Abouelleil A."/>
            <person name="Alvarado L."/>
            <person name="Berlin A.M."/>
            <person name="Chapman S.B."/>
            <person name="Dewar J."/>
            <person name="Goldberg J."/>
            <person name="Griggs A."/>
            <person name="Gujja S."/>
            <person name="Hansen M."/>
            <person name="Howarth C."/>
            <person name="Imamovic A."/>
            <person name="Larimer J."/>
            <person name="McCowan C."/>
            <person name="Murphy C."/>
            <person name="Pearson M."/>
            <person name="Priest M."/>
            <person name="Roberts A."/>
            <person name="Saif S."/>
            <person name="Shea T."/>
            <person name="Sykes S."/>
            <person name="Wortman J."/>
            <person name="Nusbaum C."/>
            <person name="Birren B."/>
        </authorList>
    </citation>
    <scope>NUCLEOTIDE SEQUENCE [LARGE SCALE GENOMIC DNA]</scope>
    <source>
        <strain evidence="2">CBS 10118</strain>
    </source>
</reference>
<feature type="region of interest" description="Disordered" evidence="1">
    <location>
        <begin position="60"/>
        <end position="125"/>
    </location>
</feature>
<feature type="compositionally biased region" description="Basic and acidic residues" evidence="1">
    <location>
        <begin position="110"/>
        <end position="125"/>
    </location>
</feature>
<feature type="compositionally biased region" description="Polar residues" evidence="1">
    <location>
        <begin position="437"/>
        <end position="448"/>
    </location>
</feature>
<feature type="region of interest" description="Disordered" evidence="1">
    <location>
        <begin position="413"/>
        <end position="448"/>
    </location>
</feature>
<feature type="compositionally biased region" description="Polar residues" evidence="1">
    <location>
        <begin position="204"/>
        <end position="213"/>
    </location>
</feature>
<proteinExistence type="predicted"/>
<evidence type="ECO:0000313" key="3">
    <source>
        <dbReference type="EMBL" id="WVW81335.1"/>
    </source>
</evidence>